<dbReference type="PROSITE" id="PS50011">
    <property type="entry name" value="PROTEIN_KINASE_DOM"/>
    <property type="match status" value="1"/>
</dbReference>
<gene>
    <name evidence="3" type="ORF">BU14_0125s0009</name>
</gene>
<keyword evidence="4" id="KW-1185">Reference proteome</keyword>
<dbReference type="GO" id="GO:0005524">
    <property type="term" value="F:ATP binding"/>
    <property type="evidence" value="ECO:0007669"/>
    <property type="project" value="InterPro"/>
</dbReference>
<evidence type="ECO:0000313" key="4">
    <source>
        <dbReference type="Proteomes" id="UP000218209"/>
    </source>
</evidence>
<dbReference type="Proteomes" id="UP000218209">
    <property type="component" value="Unassembled WGS sequence"/>
</dbReference>
<dbReference type="InterPro" id="IPR050154">
    <property type="entry name" value="UbiB_kinase"/>
</dbReference>
<evidence type="ECO:0000313" key="3">
    <source>
        <dbReference type="EMBL" id="OSX78021.1"/>
    </source>
</evidence>
<reference evidence="3 4" key="1">
    <citation type="submission" date="2017-03" db="EMBL/GenBank/DDBJ databases">
        <title>WGS assembly of Porphyra umbilicalis.</title>
        <authorList>
            <person name="Brawley S.H."/>
            <person name="Blouin N.A."/>
            <person name="Ficko-Blean E."/>
            <person name="Wheeler G.L."/>
            <person name="Lohr M."/>
            <person name="Goodson H.V."/>
            <person name="Jenkins J.W."/>
            <person name="Blaby-Haas C.E."/>
            <person name="Helliwell K.E."/>
            <person name="Chan C."/>
            <person name="Marriage T."/>
            <person name="Bhattacharya D."/>
            <person name="Klein A.S."/>
            <person name="Badis Y."/>
            <person name="Brodie J."/>
            <person name="Cao Y."/>
            <person name="Collen J."/>
            <person name="Dittami S.M."/>
            <person name="Gachon C.M."/>
            <person name="Green B.R."/>
            <person name="Karpowicz S."/>
            <person name="Kim J.W."/>
            <person name="Kudahl U."/>
            <person name="Lin S."/>
            <person name="Michel G."/>
            <person name="Mittag M."/>
            <person name="Olson B.J."/>
            <person name="Pangilinan J."/>
            <person name="Peng Y."/>
            <person name="Qiu H."/>
            <person name="Shu S."/>
            <person name="Singer J.T."/>
            <person name="Smith A.G."/>
            <person name="Sprecher B.N."/>
            <person name="Wagner V."/>
            <person name="Wang W."/>
            <person name="Wang Z.-Y."/>
            <person name="Yan J."/>
            <person name="Yarish C."/>
            <person name="Zoeuner-Riek S."/>
            <person name="Zhuang Y."/>
            <person name="Zou Y."/>
            <person name="Lindquist E.A."/>
            <person name="Grimwood J."/>
            <person name="Barry K."/>
            <person name="Rokhsar D.S."/>
            <person name="Schmutz J."/>
            <person name="Stiller J.W."/>
            <person name="Grossman A.R."/>
            <person name="Prochnik S.E."/>
        </authorList>
    </citation>
    <scope>NUCLEOTIDE SEQUENCE [LARGE SCALE GENOMIC DNA]</scope>
    <source>
        <strain evidence="3">4086291</strain>
    </source>
</reference>
<evidence type="ECO:0000259" key="2">
    <source>
        <dbReference type="PROSITE" id="PS50011"/>
    </source>
</evidence>
<sequence length="698" mass="74285">MRLAGPFIAALTLDMRTGAIATKGRARAAELRELLTQLGASWIKLGQALSVRPDLIGPGAMEELQQLCDAVPCFSSDVARGMIEEELGLPVEEVFSSLSEEPIAAASLGQVYRGVLRGSGEEVAVKVQRPDMLRNVSLDLYLMRRLLGGVQKVQNRFTSVKSDLVGLLDEWAGGMYKELDYVNEANNSIRFYDLVAPKIGSDNLVVPAVYLGWTSRKVLVMEWIHGKKLAEADPSEVKELLTLGVECFLIQLLQTGFMHADPHPGNLFLTSTGKLAVLDFGLMSTISESYRNSCVSAIIHLANRDYRAVVQDFIDLDFLAPDTDRVKVEAVLGAILDQALEGGGANSVNFASLSDELAAVTFDFEFSVPPSFALILRALSVLEGIALTGDPNYKLVMSSFPFISRHILTSDSPALRQTLREVLYRDGAFSPVRLAVLLNSAQGFLADSDAFVDFDTPPMQGSSTADAVAFLASEQGALIRELLSDELAAGLDVLVRHNYARLLSAVDRALTPRLLPLPPSPLRVLAGLASALPPLPLPGGVFALRSAGPLLPFVPRLGFVDEGPPTPRPAVRPTLAPAGAPATATPSWAAPVVAPRRGALSAVLPPVTAEEQRYLQNLADIVTYFSSTAVGGGTQADALRVLLAEVAPKLGGVARHVVGRLGEKASARLFAEIIGAPPTPVATTALPVNGAGVVVTDV</sequence>
<dbReference type="InterPro" id="IPR000719">
    <property type="entry name" value="Prot_kinase_dom"/>
</dbReference>
<name>A0A1X6PAU6_PORUM</name>
<dbReference type="Gene3D" id="1.10.510.10">
    <property type="entry name" value="Transferase(Phosphotransferase) domain 1"/>
    <property type="match status" value="1"/>
</dbReference>
<feature type="domain" description="Protein kinase" evidence="2">
    <location>
        <begin position="97"/>
        <end position="445"/>
    </location>
</feature>
<dbReference type="AlphaFoldDB" id="A0A1X6PAU6"/>
<dbReference type="PANTHER" id="PTHR10566">
    <property type="entry name" value="CHAPERONE-ACTIVITY OF BC1 COMPLEX CABC1 -RELATED"/>
    <property type="match status" value="1"/>
</dbReference>
<evidence type="ECO:0000256" key="1">
    <source>
        <dbReference type="ARBA" id="ARBA00009670"/>
    </source>
</evidence>
<accession>A0A1X6PAU6</accession>
<dbReference type="PANTHER" id="PTHR10566:SF113">
    <property type="entry name" value="PROTEIN ACTIVITY OF BC1 COMPLEX KINASE 7, CHLOROPLASTIC"/>
    <property type="match status" value="1"/>
</dbReference>
<dbReference type="InterPro" id="IPR004147">
    <property type="entry name" value="ABC1_dom"/>
</dbReference>
<dbReference type="GO" id="GO:0004672">
    <property type="term" value="F:protein kinase activity"/>
    <property type="evidence" value="ECO:0007669"/>
    <property type="project" value="InterPro"/>
</dbReference>
<dbReference type="Pfam" id="PF03109">
    <property type="entry name" value="ABC1"/>
    <property type="match status" value="1"/>
</dbReference>
<dbReference type="EMBL" id="KV918822">
    <property type="protein sequence ID" value="OSX78021.1"/>
    <property type="molecule type" value="Genomic_DNA"/>
</dbReference>
<protein>
    <recommendedName>
        <fullName evidence="2">Protein kinase domain-containing protein</fullName>
    </recommendedName>
</protein>
<dbReference type="OrthoDB" id="427480at2759"/>
<dbReference type="SUPFAM" id="SSF56112">
    <property type="entry name" value="Protein kinase-like (PK-like)"/>
    <property type="match status" value="1"/>
</dbReference>
<dbReference type="CDD" id="cd05121">
    <property type="entry name" value="ABC1_ADCK3-like"/>
    <property type="match status" value="1"/>
</dbReference>
<proteinExistence type="inferred from homology"/>
<comment type="similarity">
    <text evidence="1">Belongs to the protein kinase superfamily. ADCK protein kinase family.</text>
</comment>
<organism evidence="3 4">
    <name type="scientific">Porphyra umbilicalis</name>
    <name type="common">Purple laver</name>
    <name type="synonym">Red alga</name>
    <dbReference type="NCBI Taxonomy" id="2786"/>
    <lineage>
        <taxon>Eukaryota</taxon>
        <taxon>Rhodophyta</taxon>
        <taxon>Bangiophyceae</taxon>
        <taxon>Bangiales</taxon>
        <taxon>Bangiaceae</taxon>
        <taxon>Porphyra</taxon>
    </lineage>
</organism>
<dbReference type="InterPro" id="IPR011009">
    <property type="entry name" value="Kinase-like_dom_sf"/>
</dbReference>